<dbReference type="AlphaFoldDB" id="A0A2U8BST7"/>
<dbReference type="Proteomes" id="UP000244519">
    <property type="component" value="Chromosome"/>
</dbReference>
<dbReference type="RefSeq" id="WP_108673415.1">
    <property type="nucleotide sequence ID" value="NZ_CP025989.1"/>
</dbReference>
<dbReference type="KEGG" id="fso:Fsol_00623"/>
<dbReference type="Pfam" id="PF20143">
    <property type="entry name" value="NAD_kinase_C"/>
    <property type="match status" value="1"/>
</dbReference>
<dbReference type="InterPro" id="IPR017438">
    <property type="entry name" value="ATP-NAD_kinase_N"/>
</dbReference>
<comment type="catalytic activity">
    <reaction evidence="5">
        <text>NAD(+) + ATP = ADP + NADP(+) + H(+)</text>
        <dbReference type="Rhea" id="RHEA:18629"/>
        <dbReference type="ChEBI" id="CHEBI:15378"/>
        <dbReference type="ChEBI" id="CHEBI:30616"/>
        <dbReference type="ChEBI" id="CHEBI:57540"/>
        <dbReference type="ChEBI" id="CHEBI:58349"/>
        <dbReference type="ChEBI" id="CHEBI:456216"/>
        <dbReference type="EC" id="2.7.1.23"/>
    </reaction>
</comment>
<dbReference type="GO" id="GO:0006741">
    <property type="term" value="P:NADP+ biosynthetic process"/>
    <property type="evidence" value="ECO:0007669"/>
    <property type="project" value="InterPro"/>
</dbReference>
<dbReference type="SUPFAM" id="SSF111331">
    <property type="entry name" value="NAD kinase/diacylglycerol kinase-like"/>
    <property type="match status" value="1"/>
</dbReference>
<dbReference type="PANTHER" id="PTHR20275">
    <property type="entry name" value="NAD KINASE"/>
    <property type="match status" value="1"/>
</dbReference>
<name>A0A2U8BST7_9RICK</name>
<dbReference type="GO" id="GO:0019674">
    <property type="term" value="P:NAD+ metabolic process"/>
    <property type="evidence" value="ECO:0007669"/>
    <property type="project" value="InterPro"/>
</dbReference>
<dbReference type="PANTHER" id="PTHR20275:SF0">
    <property type="entry name" value="NAD KINASE"/>
    <property type="match status" value="1"/>
</dbReference>
<evidence type="ECO:0000256" key="5">
    <source>
        <dbReference type="ARBA" id="ARBA00047925"/>
    </source>
</evidence>
<dbReference type="InterPro" id="IPR002504">
    <property type="entry name" value="NADK"/>
</dbReference>
<evidence type="ECO:0000256" key="1">
    <source>
        <dbReference type="ARBA" id="ARBA00022679"/>
    </source>
</evidence>
<evidence type="ECO:0000256" key="3">
    <source>
        <dbReference type="ARBA" id="ARBA00022857"/>
    </source>
</evidence>
<dbReference type="OrthoDB" id="9774737at2"/>
<evidence type="ECO:0000313" key="6">
    <source>
        <dbReference type="EMBL" id="AWD33402.1"/>
    </source>
</evidence>
<keyword evidence="4" id="KW-0520">NAD</keyword>
<keyword evidence="3" id="KW-0521">NADP</keyword>
<evidence type="ECO:0000313" key="7">
    <source>
        <dbReference type="Proteomes" id="UP000244519"/>
    </source>
</evidence>
<evidence type="ECO:0000256" key="2">
    <source>
        <dbReference type="ARBA" id="ARBA00022777"/>
    </source>
</evidence>
<evidence type="ECO:0000256" key="4">
    <source>
        <dbReference type="ARBA" id="ARBA00023027"/>
    </source>
</evidence>
<dbReference type="GO" id="GO:0051287">
    <property type="term" value="F:NAD binding"/>
    <property type="evidence" value="ECO:0007669"/>
    <property type="project" value="UniProtKB-ARBA"/>
</dbReference>
<reference evidence="6 7" key="1">
    <citation type="journal article" date="2018" name="Genome Biol. Evol.">
        <title>The Genome Sequence of "Candidatus Fokinia solitaria": Insights on Reductive Evolution in Rickettsiales.</title>
        <authorList>
            <person name="Floriano A.M."/>
            <person name="Castelli M."/>
            <person name="Krenek S."/>
            <person name="Berendonk T.U."/>
            <person name="Bazzocchi C."/>
            <person name="Petroni G."/>
            <person name="Sassera D."/>
        </authorList>
    </citation>
    <scope>NUCLEOTIDE SEQUENCE [LARGE SCALE GENOMIC DNA]</scope>
    <source>
        <strain evidence="6">Rio ETE_ALG 3VII</strain>
    </source>
</reference>
<proteinExistence type="predicted"/>
<dbReference type="GO" id="GO:0005524">
    <property type="term" value="F:ATP binding"/>
    <property type="evidence" value="ECO:0007669"/>
    <property type="project" value="UniProtKB-ARBA"/>
</dbReference>
<dbReference type="Pfam" id="PF01513">
    <property type="entry name" value="NAD_kinase"/>
    <property type="match status" value="1"/>
</dbReference>
<gene>
    <name evidence="6" type="ORF">Fsol_00623</name>
</gene>
<protein>
    <submittedName>
        <fullName evidence="6">Putative inorganic polyphosphate/ATP-NAD kinase</fullName>
    </submittedName>
</protein>
<keyword evidence="2 6" id="KW-0418">Kinase</keyword>
<keyword evidence="7" id="KW-1185">Reference proteome</keyword>
<keyword evidence="1" id="KW-0808">Transferase</keyword>
<accession>A0A2U8BST7</accession>
<sequence length="279" mass="30679">MIVCFAVDQDSQKALAVWHIVKEREGISDYYLLTVSDLRVCSCEYDSGLRFSDIKCDVVVVIGGDGFMLKAIHALLEYRIQIYGINAGTVGFLLNKYVVGVLMNDILTARIVMLPTLAMEVRHSDGSMSVYHAVNEVSLIRQTKQSAKIEIYLNSTNMGNIVGDGILVATPAGSTAYNSAARGPILPLNSRCIAMTPICIFRPRGWNGAVIEDSSRVEFSILEAEKRPVNATADFWECRDVSTVSVSMNNALRTVLLFSGREGLDKRVLNEQFGGIKLT</sequence>
<dbReference type="GO" id="GO:0003951">
    <property type="term" value="F:NAD+ kinase activity"/>
    <property type="evidence" value="ECO:0007669"/>
    <property type="project" value="UniProtKB-EC"/>
</dbReference>
<dbReference type="Gene3D" id="2.60.200.30">
    <property type="entry name" value="Probable inorganic polyphosphate/atp-NAD kinase, domain 2"/>
    <property type="match status" value="1"/>
</dbReference>
<dbReference type="EMBL" id="CP025989">
    <property type="protein sequence ID" value="AWD33402.1"/>
    <property type="molecule type" value="Genomic_DNA"/>
</dbReference>
<dbReference type="NCBIfam" id="NF003406">
    <property type="entry name" value="PRK04761.1"/>
    <property type="match status" value="1"/>
</dbReference>
<dbReference type="InterPro" id="IPR016064">
    <property type="entry name" value="NAD/diacylglycerol_kinase_sf"/>
</dbReference>
<dbReference type="Gene3D" id="3.40.50.10330">
    <property type="entry name" value="Probable inorganic polyphosphate/atp-NAD kinase, domain 1"/>
    <property type="match status" value="1"/>
</dbReference>
<organism evidence="6 7">
    <name type="scientific">Candidatus Fokinia solitaria</name>
    <dbReference type="NCBI Taxonomy" id="1802984"/>
    <lineage>
        <taxon>Bacteria</taxon>
        <taxon>Pseudomonadati</taxon>
        <taxon>Pseudomonadota</taxon>
        <taxon>Alphaproteobacteria</taxon>
        <taxon>Rickettsiales</taxon>
        <taxon>Candidatus Midichloriaceae</taxon>
        <taxon>Candidatus Fokinia</taxon>
    </lineage>
</organism>
<dbReference type="InterPro" id="IPR017437">
    <property type="entry name" value="ATP-NAD_kinase_PpnK-typ_C"/>
</dbReference>